<feature type="binding site" evidence="5">
    <location>
        <position position="94"/>
    </location>
    <ligand>
        <name>UTP</name>
        <dbReference type="ChEBI" id="CHEBI:46398"/>
    </ligand>
</feature>
<feature type="binding site" evidence="5">
    <location>
        <position position="369"/>
    </location>
    <ligand>
        <name>UTP</name>
        <dbReference type="ChEBI" id="CHEBI:46398"/>
    </ligand>
</feature>
<evidence type="ECO:0000256" key="5">
    <source>
        <dbReference type="PIRSR" id="PIRSR000806-2"/>
    </source>
</evidence>
<dbReference type="RefSeq" id="WP_113853484.1">
    <property type="nucleotide sequence ID" value="NZ_PDCH01000007.1"/>
</dbReference>
<dbReference type="InterPro" id="IPR002618">
    <property type="entry name" value="UDPGP_fam"/>
</dbReference>
<gene>
    <name evidence="7" type="ORF">CRD59_04405</name>
</gene>
<dbReference type="AlphaFoldDB" id="A0A366KC56"/>
<name>A0A366KC56_9BIFI</name>
<dbReference type="PANTHER" id="PTHR43511">
    <property type="match status" value="1"/>
</dbReference>
<dbReference type="GO" id="GO:0006011">
    <property type="term" value="P:UDP-alpha-D-glucose metabolic process"/>
    <property type="evidence" value="ECO:0007669"/>
    <property type="project" value="InterPro"/>
</dbReference>
<dbReference type="Proteomes" id="UP000252345">
    <property type="component" value="Unassembled WGS sequence"/>
</dbReference>
<dbReference type="InterPro" id="IPR016267">
    <property type="entry name" value="UDPGP_trans"/>
</dbReference>
<keyword evidence="8" id="KW-1185">Reference proteome</keyword>
<dbReference type="Gene3D" id="3.90.550.10">
    <property type="entry name" value="Spore Coat Polysaccharide Biosynthesis Protein SpsA, Chain A"/>
    <property type="match status" value="1"/>
</dbReference>
<evidence type="ECO:0000256" key="1">
    <source>
        <dbReference type="ARBA" id="ARBA00010401"/>
    </source>
</evidence>
<keyword evidence="3 7" id="KW-0548">Nucleotidyltransferase</keyword>
<evidence type="ECO:0000313" key="7">
    <source>
        <dbReference type="EMBL" id="RBP99274.1"/>
    </source>
</evidence>
<organism evidence="7 8">
    <name type="scientific">Bifidobacterium xylocopae</name>
    <dbReference type="NCBI Taxonomy" id="2493119"/>
    <lineage>
        <taxon>Bacteria</taxon>
        <taxon>Bacillati</taxon>
        <taxon>Actinomycetota</taxon>
        <taxon>Actinomycetes</taxon>
        <taxon>Bifidobacteriales</taxon>
        <taxon>Bifidobacteriaceae</taxon>
        <taxon>Bifidobacterium</taxon>
    </lineage>
</organism>
<dbReference type="PIRSF" id="PIRSF000806">
    <property type="entry name" value="UDPGP"/>
    <property type="match status" value="1"/>
</dbReference>
<proteinExistence type="inferred from homology"/>
<dbReference type="InterPro" id="IPR029044">
    <property type="entry name" value="Nucleotide-diphossugar_trans"/>
</dbReference>
<feature type="binding site" evidence="5">
    <location>
        <position position="222"/>
    </location>
    <ligand>
        <name>UTP</name>
        <dbReference type="ChEBI" id="CHEBI:46398"/>
    </ligand>
</feature>
<evidence type="ECO:0000256" key="6">
    <source>
        <dbReference type="SAM" id="MobiDB-lite"/>
    </source>
</evidence>
<evidence type="ECO:0000313" key="8">
    <source>
        <dbReference type="Proteomes" id="UP000252345"/>
    </source>
</evidence>
<dbReference type="OrthoDB" id="9804758at2"/>
<dbReference type="EMBL" id="PDCH01000007">
    <property type="protein sequence ID" value="RBP99274.1"/>
    <property type="molecule type" value="Genomic_DNA"/>
</dbReference>
<evidence type="ECO:0000256" key="3">
    <source>
        <dbReference type="ARBA" id="ARBA00022695"/>
    </source>
</evidence>
<comment type="caution">
    <text evidence="7">The sequence shown here is derived from an EMBL/GenBank/DDBJ whole genome shotgun (WGS) entry which is preliminary data.</text>
</comment>
<dbReference type="Pfam" id="PF01704">
    <property type="entry name" value="UDPGP"/>
    <property type="match status" value="1"/>
</dbReference>
<reference evidence="7 8" key="1">
    <citation type="submission" date="2017-10" db="EMBL/GenBank/DDBJ databases">
        <title>Bifidobacterium xylocopum sp. nov. and Bifidobacterium aemilianum sp. nov., from the carpenter bee (Xylocopa violacea) digestive tract.</title>
        <authorList>
            <person name="Alberoni D."/>
            <person name="Baffoni L."/>
            <person name="Di Gioia D."/>
            <person name="Gaggia F."/>
            <person name="Biavati B."/>
        </authorList>
    </citation>
    <scope>NUCLEOTIDE SEQUENCE [LARGE SCALE GENOMIC DNA]</scope>
    <source>
        <strain evidence="7 8">XV2</strain>
    </source>
</reference>
<feature type="binding site" evidence="5">
    <location>
        <position position="191"/>
    </location>
    <ligand>
        <name>UTP</name>
        <dbReference type="ChEBI" id="CHEBI:46398"/>
    </ligand>
</feature>
<comment type="similarity">
    <text evidence="1">Belongs to the UDPGP type 1 family.</text>
</comment>
<feature type="binding site" evidence="5">
    <location>
        <position position="163"/>
    </location>
    <ligand>
        <name>UTP</name>
        <dbReference type="ChEBI" id="CHEBI:46398"/>
    </ligand>
</feature>
<accession>A0A366KC56</accession>
<dbReference type="Gene3D" id="2.160.10.10">
    <property type="entry name" value="Hexapeptide repeat proteins"/>
    <property type="match status" value="1"/>
</dbReference>
<dbReference type="SUPFAM" id="SSF53448">
    <property type="entry name" value="Nucleotide-diphospho-sugar transferases"/>
    <property type="match status" value="1"/>
</dbReference>
<evidence type="ECO:0000256" key="2">
    <source>
        <dbReference type="ARBA" id="ARBA00022679"/>
    </source>
</evidence>
<feature type="binding site" evidence="4">
    <location>
        <position position="192"/>
    </location>
    <ligand>
        <name>substrate</name>
    </ligand>
</feature>
<dbReference type="GO" id="GO:0003983">
    <property type="term" value="F:UTP:glucose-1-phosphate uridylyltransferase activity"/>
    <property type="evidence" value="ECO:0007669"/>
    <property type="project" value="InterPro"/>
</dbReference>
<sequence>MDSAAVTLCHTKMANTGMSRLAIAQFDRLYQAWAHGDTGGSLREKDIEPLRGIRSFQEVRASMDMDLALEAFSKTAFLKLNGGLGTSMGLEKAKSLLPVRRHKARRMRFLDIILGQVLTARQRLGVPLPLTLMNSFRTSADSMAVVRRHKAFIQSDVPVEILQHQEPKIDPETGQPASFPDNPELEWCPPGHGDLFSAIWETGLLDKLQSAGIEYLFISNSDNLGARPSRTLAGHFAQSGSPFMIEVAQRTEADRKGGHIVVDKATGHLLLREMSQVHPHDLASAMSIHKHPYFNTNSIWVRVDALKAKLEEYRGILPLPVIVNEKTVDPADPSSPKVIQLETAMGAAAALFDGATCVQVDRMRFLPVKTTDDLFIMRSDRFHLTDSYEMEDGNYVFPNVQLDPRYYKNIADFNDHFPYGVPALAAANSVTIEGDWTFGRDVTFYADARLEDQGRPSYVPNGQFVGPQGVEPDDWI</sequence>
<protein>
    <submittedName>
        <fullName evidence="7">UTP--glucose-1-phosphate uridylyltransferase</fullName>
    </submittedName>
</protein>
<keyword evidence="2 7" id="KW-0808">Transferase</keyword>
<feature type="region of interest" description="Disordered" evidence="6">
    <location>
        <begin position="457"/>
        <end position="476"/>
    </location>
</feature>
<evidence type="ECO:0000256" key="4">
    <source>
        <dbReference type="PIRSR" id="PIRSR000806-1"/>
    </source>
</evidence>